<feature type="transmembrane region" description="Helical" evidence="1">
    <location>
        <begin position="235"/>
        <end position="257"/>
    </location>
</feature>
<keyword evidence="1" id="KW-1133">Transmembrane helix</keyword>
<dbReference type="NCBIfam" id="TIGR00791">
    <property type="entry name" value="gntP"/>
    <property type="match status" value="1"/>
</dbReference>
<feature type="transmembrane region" description="Helical" evidence="1">
    <location>
        <begin position="29"/>
        <end position="46"/>
    </location>
</feature>
<dbReference type="PANTHER" id="PTHR30354:SF8">
    <property type="entry name" value="LOW-AFFINITY GLUCONATE TRANSPORTER"/>
    <property type="match status" value="1"/>
</dbReference>
<dbReference type="RefSeq" id="WP_088742751.1">
    <property type="nucleotide sequence ID" value="NZ_CAWOWR010000024.1"/>
</dbReference>
<feature type="transmembrane region" description="Helical" evidence="1">
    <location>
        <begin position="7"/>
        <end position="23"/>
    </location>
</feature>
<dbReference type="PANTHER" id="PTHR30354">
    <property type="entry name" value="GNT FAMILY GLUCONATE TRANSPORTER"/>
    <property type="match status" value="1"/>
</dbReference>
<organism evidence="2 3">
    <name type="scientific">Cobetia crustatorum</name>
    <dbReference type="NCBI Taxonomy" id="553385"/>
    <lineage>
        <taxon>Bacteria</taxon>
        <taxon>Pseudomonadati</taxon>
        <taxon>Pseudomonadota</taxon>
        <taxon>Gammaproteobacteria</taxon>
        <taxon>Oceanospirillales</taxon>
        <taxon>Halomonadaceae</taxon>
        <taxon>Cobetia</taxon>
    </lineage>
</organism>
<keyword evidence="1" id="KW-0812">Transmembrane</keyword>
<dbReference type="EMBL" id="VNFH01000012">
    <property type="protein sequence ID" value="TVU67828.1"/>
    <property type="molecule type" value="Genomic_DNA"/>
</dbReference>
<proteinExistence type="predicted"/>
<evidence type="ECO:0000313" key="3">
    <source>
        <dbReference type="Proteomes" id="UP000319941"/>
    </source>
</evidence>
<gene>
    <name evidence="2" type="ORF">FQP86_15785</name>
</gene>
<evidence type="ECO:0000313" key="2">
    <source>
        <dbReference type="EMBL" id="TVU67828.1"/>
    </source>
</evidence>
<name>A0A558HFJ5_9GAMM</name>
<protein>
    <submittedName>
        <fullName evidence="2">Gluconate transporter</fullName>
    </submittedName>
</protein>
<accession>A0A558HFJ5</accession>
<feature type="transmembrane region" description="Helical" evidence="1">
    <location>
        <begin position="104"/>
        <end position="134"/>
    </location>
</feature>
<feature type="transmembrane region" description="Helical" evidence="1">
    <location>
        <begin position="348"/>
        <end position="377"/>
    </location>
</feature>
<feature type="transmembrane region" description="Helical" evidence="1">
    <location>
        <begin position="309"/>
        <end position="328"/>
    </location>
</feature>
<dbReference type="InterPro" id="IPR003474">
    <property type="entry name" value="Glcn_transporter"/>
</dbReference>
<sequence>MSPDSTLVLAALGGILLLLYLVMRLRLHAFVALLVVSLGVGLATGMQPEAIIDSVTNGMGNTLGFVATVVGLGAMFGKMLEVSGGVDRMANTLLGRFGTSRSQWALALTGFLVAIPVFLDVAFIILVPLVYALARRSGRSLLYYGIPLLAGLAVTHSFIPPTPGPIAVAKLIGADLGYVILFGALCGLPAMIVAGPIFGRFIAARIDAKIPEYMENTGSAMSDEDIETRAPGFGLILSIVLLPLALIVLNTVSGAIFGEDSPLVGWLGFLGHPFVALSLATLMAFTLLGTRRGMTREQVMEVATKALEPAGIIILVTGAGGVFKQMLIDSGVGDVLGNLMADSNLPPILLAFLIATAVRVIQGSATVAMITAAGLMAPVISTLGLSGPVLGLVVIAIASGATVLSHVNDSGFWLVSRYFGLTEKETLKSWTVMETLIGVIGVSMALLIGLFV</sequence>
<reference evidence="2 3" key="1">
    <citation type="submission" date="2019-07" db="EMBL/GenBank/DDBJ databases">
        <title>Diversity of Bacteria from Kongsfjorden, Arctic.</title>
        <authorList>
            <person name="Yu Y."/>
        </authorList>
    </citation>
    <scope>NUCLEOTIDE SEQUENCE [LARGE SCALE GENOMIC DNA]</scope>
    <source>
        <strain evidence="2 3">SM1923</strain>
    </source>
</reference>
<dbReference type="GO" id="GO:0015128">
    <property type="term" value="F:gluconate transmembrane transporter activity"/>
    <property type="evidence" value="ECO:0007669"/>
    <property type="project" value="InterPro"/>
</dbReference>
<dbReference type="GO" id="GO:0005886">
    <property type="term" value="C:plasma membrane"/>
    <property type="evidence" value="ECO:0007669"/>
    <property type="project" value="TreeGrafter"/>
</dbReference>
<dbReference type="Proteomes" id="UP000319941">
    <property type="component" value="Unassembled WGS sequence"/>
</dbReference>
<comment type="caution">
    <text evidence="2">The sequence shown here is derived from an EMBL/GenBank/DDBJ whole genome shotgun (WGS) entry which is preliminary data.</text>
</comment>
<feature type="transmembrane region" description="Helical" evidence="1">
    <location>
        <begin position="179"/>
        <end position="199"/>
    </location>
</feature>
<feature type="transmembrane region" description="Helical" evidence="1">
    <location>
        <begin position="141"/>
        <end position="159"/>
    </location>
</feature>
<dbReference type="OrthoDB" id="9787129at2"/>
<keyword evidence="3" id="KW-1185">Reference proteome</keyword>
<evidence type="ECO:0000256" key="1">
    <source>
        <dbReference type="SAM" id="Phobius"/>
    </source>
</evidence>
<dbReference type="STRING" id="553385.GCA_000591415_03354"/>
<dbReference type="AlphaFoldDB" id="A0A558HFJ5"/>
<dbReference type="PIRSF" id="PIRSF002746">
    <property type="entry name" value="Gluconate_transporter"/>
    <property type="match status" value="1"/>
</dbReference>
<feature type="transmembrane region" description="Helical" evidence="1">
    <location>
        <begin position="389"/>
        <end position="407"/>
    </location>
</feature>
<feature type="transmembrane region" description="Helical" evidence="1">
    <location>
        <begin position="427"/>
        <end position="451"/>
    </location>
</feature>
<dbReference type="Pfam" id="PF02447">
    <property type="entry name" value="GntP_permease"/>
    <property type="match status" value="1"/>
</dbReference>
<feature type="transmembrane region" description="Helical" evidence="1">
    <location>
        <begin position="263"/>
        <end position="288"/>
    </location>
</feature>
<keyword evidence="1" id="KW-0472">Membrane</keyword>